<sequence>MPKTRHFNVDKPRVEVLKLNKKYKSLKALAYVTQLGFNIITPVILCIIIAIYIKNKFMLGDYAVILGIIVGCGAGFMSLLNFIKLVEKENKSDK</sequence>
<keyword evidence="1" id="KW-0812">Transmembrane</keyword>
<organism evidence="2 3">
    <name type="scientific">Qingrenia yutianensis</name>
    <dbReference type="NCBI Taxonomy" id="2763676"/>
    <lineage>
        <taxon>Bacteria</taxon>
        <taxon>Bacillati</taxon>
        <taxon>Bacillota</taxon>
        <taxon>Clostridia</taxon>
        <taxon>Eubacteriales</taxon>
        <taxon>Oscillospiraceae</taxon>
        <taxon>Qingrenia</taxon>
    </lineage>
</organism>
<comment type="caution">
    <text evidence="2">The sequence shown here is derived from an EMBL/GenBank/DDBJ whole genome shotgun (WGS) entry which is preliminary data.</text>
</comment>
<keyword evidence="3" id="KW-1185">Reference proteome</keyword>
<dbReference type="Pfam" id="PF09527">
    <property type="entry name" value="ATPase_gene1"/>
    <property type="match status" value="1"/>
</dbReference>
<keyword evidence="1" id="KW-0472">Membrane</keyword>
<gene>
    <name evidence="2" type="ORF">H8706_01790</name>
</gene>
<evidence type="ECO:0000313" key="2">
    <source>
        <dbReference type="EMBL" id="MBC8595602.1"/>
    </source>
</evidence>
<feature type="transmembrane region" description="Helical" evidence="1">
    <location>
        <begin position="59"/>
        <end position="83"/>
    </location>
</feature>
<dbReference type="EMBL" id="JACRTE010000001">
    <property type="protein sequence ID" value="MBC8595602.1"/>
    <property type="molecule type" value="Genomic_DNA"/>
</dbReference>
<reference evidence="2" key="1">
    <citation type="submission" date="2020-08" db="EMBL/GenBank/DDBJ databases">
        <title>Genome public.</title>
        <authorList>
            <person name="Liu C."/>
            <person name="Sun Q."/>
        </authorList>
    </citation>
    <scope>NUCLEOTIDE SEQUENCE</scope>
    <source>
        <strain evidence="2">NSJ-50</strain>
    </source>
</reference>
<feature type="transmembrane region" description="Helical" evidence="1">
    <location>
        <begin position="28"/>
        <end position="53"/>
    </location>
</feature>
<dbReference type="Proteomes" id="UP000647416">
    <property type="component" value="Unassembled WGS sequence"/>
</dbReference>
<proteinExistence type="predicted"/>
<evidence type="ECO:0000313" key="3">
    <source>
        <dbReference type="Proteomes" id="UP000647416"/>
    </source>
</evidence>
<name>A0A926IM21_9FIRM</name>
<accession>A0A926IM21</accession>
<dbReference type="AlphaFoldDB" id="A0A926IM21"/>
<dbReference type="InterPro" id="IPR032820">
    <property type="entry name" value="ATPase_put"/>
</dbReference>
<keyword evidence="1" id="KW-1133">Transmembrane helix</keyword>
<evidence type="ECO:0000256" key="1">
    <source>
        <dbReference type="SAM" id="Phobius"/>
    </source>
</evidence>
<protein>
    <submittedName>
        <fullName evidence="2">AtpZ/AtpI family protein</fullName>
    </submittedName>
</protein>